<sequence>MTTKITEQKMLLGGEWVGREQTLDVVNPEDQSVISTVPMASSDDAREAVRIAVEGKEIAEALSVRERMDILNKVADYVLDHAQEFAKTIALEGSKTIAEASGEARRTAETIRLGAEEARRLSGESINFDQMEGNTNRMGYYYHFPVGVVAAITPFNDPLNLVAHKVAPAIAAGNAVIVKPATETPLSALKLAEAFIAAGLPKKVLTVITGRGRDIGDILVEAEDVQMISFTGGYETGKSIAHKAGLKKLSMELGSNSPFIIWKDADIEKAAQSGVDGAFGAAGQNCLSVQRVYAHEEIYDAFEASFVDKAKQVRAGKKMDKDSDIGPVINEKEAKRIESWIEEAVDAGAKVLAGGKRHGAFIEPTVLSNVPENLTIVKEEVFGPVVILASVATFDEAVTRSNGVPFGLQAGIYTNDINLALKAVRKLHVGGVMVNDSSDFRIDAMPFGGVKHSGIGREGVAFAIEEMSEKRLVCFTIDE</sequence>
<proteinExistence type="inferred from homology"/>
<comment type="similarity">
    <text evidence="1">Belongs to the aldehyde dehydrogenase family.</text>
</comment>
<evidence type="ECO:0000256" key="6">
    <source>
        <dbReference type="ARBA" id="ARBA00067277"/>
    </source>
</evidence>
<comment type="function">
    <text evidence="4">Part of the sulfo-TAL (or sulfo-SFT) pathway, a D-sulfoquinovose degradation pathway that produces sulfolactate (SL). Catalyzes the oxidation of 3-sulfolactaldehyde (SLA) to sulfolactate (SL).</text>
</comment>
<keyword evidence="2" id="KW-0560">Oxidoreductase</keyword>
<dbReference type="FunFam" id="3.40.605.10:FF:000007">
    <property type="entry name" value="NAD/NADP-dependent betaine aldehyde dehydrogenase"/>
    <property type="match status" value="1"/>
</dbReference>
<dbReference type="InterPro" id="IPR016162">
    <property type="entry name" value="Ald_DH_N"/>
</dbReference>
<dbReference type="PANTHER" id="PTHR42991">
    <property type="entry name" value="ALDEHYDE DEHYDROGENASE"/>
    <property type="match status" value="1"/>
</dbReference>
<keyword evidence="9" id="KW-1185">Reference proteome</keyword>
<evidence type="ECO:0000259" key="7">
    <source>
        <dbReference type="Pfam" id="PF00171"/>
    </source>
</evidence>
<evidence type="ECO:0000256" key="5">
    <source>
        <dbReference type="ARBA" id="ARBA00066984"/>
    </source>
</evidence>
<reference evidence="8 9" key="1">
    <citation type="submission" date="2016-10" db="EMBL/GenBank/DDBJ databases">
        <authorList>
            <person name="de Groot N.N."/>
        </authorList>
    </citation>
    <scope>NUCLEOTIDE SEQUENCE [LARGE SCALE GENOMIC DNA]</scope>
    <source>
        <strain evidence="8 9">DSM 23126</strain>
    </source>
</reference>
<evidence type="ECO:0000256" key="2">
    <source>
        <dbReference type="ARBA" id="ARBA00023002"/>
    </source>
</evidence>
<dbReference type="Proteomes" id="UP000199488">
    <property type="component" value="Unassembled WGS sequence"/>
</dbReference>
<dbReference type="GO" id="GO:0008911">
    <property type="term" value="F:lactaldehyde dehydrogenase (NAD+) activity"/>
    <property type="evidence" value="ECO:0007669"/>
    <property type="project" value="TreeGrafter"/>
</dbReference>
<dbReference type="Pfam" id="PF00171">
    <property type="entry name" value="Aldedh"/>
    <property type="match status" value="1"/>
</dbReference>
<evidence type="ECO:0000313" key="9">
    <source>
        <dbReference type="Proteomes" id="UP000199488"/>
    </source>
</evidence>
<evidence type="ECO:0000313" key="8">
    <source>
        <dbReference type="EMBL" id="SDW15532.1"/>
    </source>
</evidence>
<dbReference type="FunFam" id="3.40.309.10:FF:000009">
    <property type="entry name" value="Aldehyde dehydrogenase A"/>
    <property type="match status" value="1"/>
</dbReference>
<dbReference type="AlphaFoldDB" id="A0A1H2R7V6"/>
<dbReference type="InterPro" id="IPR051020">
    <property type="entry name" value="ALDH-related_metabolic_enz"/>
</dbReference>
<evidence type="ECO:0000256" key="3">
    <source>
        <dbReference type="ARBA" id="ARBA00050326"/>
    </source>
</evidence>
<accession>A0A1H2R7V6</accession>
<dbReference type="CDD" id="cd07149">
    <property type="entry name" value="ALDH_y4uC"/>
    <property type="match status" value="1"/>
</dbReference>
<protein>
    <recommendedName>
        <fullName evidence="6">3-sulfolactaldehyde dehydrogenase</fullName>
        <ecNumber evidence="5">1.2.1.97</ecNumber>
    </recommendedName>
</protein>
<evidence type="ECO:0000256" key="1">
    <source>
        <dbReference type="ARBA" id="ARBA00009986"/>
    </source>
</evidence>
<dbReference type="SUPFAM" id="SSF53720">
    <property type="entry name" value="ALDH-like"/>
    <property type="match status" value="1"/>
</dbReference>
<dbReference type="STRING" id="1122204.SAMN05421781_0638"/>
<dbReference type="Gene3D" id="3.40.309.10">
    <property type="entry name" value="Aldehyde Dehydrogenase, Chain A, domain 2"/>
    <property type="match status" value="1"/>
</dbReference>
<name>A0A1H2R7V6_9BACI</name>
<dbReference type="EC" id="1.2.1.97" evidence="5"/>
<dbReference type="OrthoDB" id="9762913at2"/>
<dbReference type="InterPro" id="IPR016161">
    <property type="entry name" value="Ald_DH/histidinol_DH"/>
</dbReference>
<dbReference type="RefSeq" id="WP_091611042.1">
    <property type="nucleotide sequence ID" value="NZ_FNNC01000001.1"/>
</dbReference>
<feature type="domain" description="Aldehyde dehydrogenase" evidence="7">
    <location>
        <begin position="16"/>
        <end position="471"/>
    </location>
</feature>
<organism evidence="8 9">
    <name type="scientific">Marinococcus luteus</name>
    <dbReference type="NCBI Taxonomy" id="1122204"/>
    <lineage>
        <taxon>Bacteria</taxon>
        <taxon>Bacillati</taxon>
        <taxon>Bacillota</taxon>
        <taxon>Bacilli</taxon>
        <taxon>Bacillales</taxon>
        <taxon>Bacillaceae</taxon>
        <taxon>Marinococcus</taxon>
    </lineage>
</organism>
<dbReference type="EMBL" id="FNNC01000001">
    <property type="protein sequence ID" value="SDW15532.1"/>
    <property type="molecule type" value="Genomic_DNA"/>
</dbReference>
<dbReference type="InterPro" id="IPR016163">
    <property type="entry name" value="Ald_DH_C"/>
</dbReference>
<evidence type="ECO:0000256" key="4">
    <source>
        <dbReference type="ARBA" id="ARBA00054572"/>
    </source>
</evidence>
<gene>
    <name evidence="8" type="ORF">SAMN05421781_0638</name>
</gene>
<dbReference type="Gene3D" id="3.40.605.10">
    <property type="entry name" value="Aldehyde Dehydrogenase, Chain A, domain 1"/>
    <property type="match status" value="1"/>
</dbReference>
<dbReference type="PANTHER" id="PTHR42991:SF1">
    <property type="entry name" value="ALDEHYDE DEHYDROGENASE"/>
    <property type="match status" value="1"/>
</dbReference>
<comment type="catalytic activity">
    <reaction evidence="3">
        <text>(2S)-3-sulfolactaldehyde + NAD(+) + H2O = (2S)-3-sulfolactate + NADH + 2 H(+)</text>
        <dbReference type="Rhea" id="RHEA:47932"/>
        <dbReference type="ChEBI" id="CHEBI:15377"/>
        <dbReference type="ChEBI" id="CHEBI:15378"/>
        <dbReference type="ChEBI" id="CHEBI:57540"/>
        <dbReference type="ChEBI" id="CHEBI:57945"/>
        <dbReference type="ChEBI" id="CHEBI:61289"/>
        <dbReference type="ChEBI" id="CHEBI:90109"/>
        <dbReference type="EC" id="1.2.1.97"/>
    </reaction>
    <physiologicalReaction direction="left-to-right" evidence="3">
        <dbReference type="Rhea" id="RHEA:47933"/>
    </physiologicalReaction>
</comment>
<dbReference type="InterPro" id="IPR015590">
    <property type="entry name" value="Aldehyde_DH_dom"/>
</dbReference>